<accession>A0A173MRF6</accession>
<sequence>MKKLKIAILAIAVIASIGGVFANKKRGSQYFYLEVGETVSGKNAVKTAGDQENPPSSYCEGGSNAYICRILTNPGAPAYQPGDLIPRADFTAYEFYSAE</sequence>
<evidence type="ECO:0000313" key="1">
    <source>
        <dbReference type="EMBL" id="SIS83794.1"/>
    </source>
</evidence>
<evidence type="ECO:0000313" key="2">
    <source>
        <dbReference type="Proteomes" id="UP000186917"/>
    </source>
</evidence>
<dbReference type="Proteomes" id="UP000186917">
    <property type="component" value="Unassembled WGS sequence"/>
</dbReference>
<dbReference type="RefSeq" id="WP_076377149.1">
    <property type="nucleotide sequence ID" value="NZ_AP017422.1"/>
</dbReference>
<protein>
    <submittedName>
        <fullName evidence="1">Uncharacterized protein</fullName>
    </submittedName>
</protein>
<dbReference type="AlphaFoldDB" id="A0A173MRF6"/>
<dbReference type="EMBL" id="FTOR01000001">
    <property type="protein sequence ID" value="SIS83794.1"/>
    <property type="molecule type" value="Genomic_DNA"/>
</dbReference>
<proteinExistence type="predicted"/>
<organism evidence="1 2">
    <name type="scientific">Filimonas lacunae</name>
    <dbReference type="NCBI Taxonomy" id="477680"/>
    <lineage>
        <taxon>Bacteria</taxon>
        <taxon>Pseudomonadati</taxon>
        <taxon>Bacteroidota</taxon>
        <taxon>Chitinophagia</taxon>
        <taxon>Chitinophagales</taxon>
        <taxon>Chitinophagaceae</taxon>
        <taxon>Filimonas</taxon>
    </lineage>
</organism>
<gene>
    <name evidence="1" type="ORF">SAMN05421788_1011515</name>
</gene>
<name>A0A173MRF6_9BACT</name>
<reference evidence="2" key="1">
    <citation type="submission" date="2017-01" db="EMBL/GenBank/DDBJ databases">
        <authorList>
            <person name="Varghese N."/>
            <person name="Submissions S."/>
        </authorList>
    </citation>
    <scope>NUCLEOTIDE SEQUENCE [LARGE SCALE GENOMIC DNA]</scope>
    <source>
        <strain evidence="2">DSM 21054</strain>
    </source>
</reference>
<keyword evidence="2" id="KW-1185">Reference proteome</keyword>
<dbReference type="KEGG" id="fln:FLA_6141"/>
<dbReference type="OrthoDB" id="679641at2"/>